<sequence length="182" mass="20572">MSEGFVQTKSSLAREVKPAEFEEVVFNSYKRKPSDESSSAPVMKRNRRPDPIPKPEDVHRTFMKRARHDIIKFGMTGFDATQKQQTKEALAISLGAKPRKKKGMNYKELKEQLKKQKVEDKADVEFQSIGKTADGHASAKIKNRMRNSKQKPRGDSKGGILNVYGKVKKQDLPQKGKGKGKK</sequence>
<feature type="compositionally biased region" description="Basic and acidic residues" evidence="1">
    <location>
        <begin position="105"/>
        <end position="124"/>
    </location>
</feature>
<accession>A0AAV7XDU9</accession>
<protein>
    <submittedName>
        <fullName evidence="2">Uncharacterized protein</fullName>
    </submittedName>
</protein>
<proteinExistence type="predicted"/>
<dbReference type="Proteomes" id="UP001075354">
    <property type="component" value="Chromosome 9"/>
</dbReference>
<dbReference type="InterPro" id="IPR027973">
    <property type="entry name" value="FSAF1-like"/>
</dbReference>
<dbReference type="EMBL" id="JAPTSV010000009">
    <property type="protein sequence ID" value="KAJ1524188.1"/>
    <property type="molecule type" value="Genomic_DNA"/>
</dbReference>
<feature type="region of interest" description="Disordered" evidence="1">
    <location>
        <begin position="27"/>
        <end position="59"/>
    </location>
</feature>
<feature type="region of interest" description="Disordered" evidence="1">
    <location>
        <begin position="93"/>
        <end position="182"/>
    </location>
</feature>
<dbReference type="PANTHER" id="PTHR28366:SF1">
    <property type="entry name" value="CHROMOSOME 1 OPEN READING FRAME 131"/>
    <property type="match status" value="1"/>
</dbReference>
<gene>
    <name evidence="2" type="ORF">ONE63_010711</name>
</gene>
<organism evidence="2 3">
    <name type="scientific">Megalurothrips usitatus</name>
    <name type="common">bean blossom thrips</name>
    <dbReference type="NCBI Taxonomy" id="439358"/>
    <lineage>
        <taxon>Eukaryota</taxon>
        <taxon>Metazoa</taxon>
        <taxon>Ecdysozoa</taxon>
        <taxon>Arthropoda</taxon>
        <taxon>Hexapoda</taxon>
        <taxon>Insecta</taxon>
        <taxon>Pterygota</taxon>
        <taxon>Neoptera</taxon>
        <taxon>Paraneoptera</taxon>
        <taxon>Thysanoptera</taxon>
        <taxon>Terebrantia</taxon>
        <taxon>Thripoidea</taxon>
        <taxon>Thripidae</taxon>
        <taxon>Megalurothrips</taxon>
    </lineage>
</organism>
<evidence type="ECO:0000256" key="1">
    <source>
        <dbReference type="SAM" id="MobiDB-lite"/>
    </source>
</evidence>
<evidence type="ECO:0000313" key="2">
    <source>
        <dbReference type="EMBL" id="KAJ1524188.1"/>
    </source>
</evidence>
<dbReference type="AlphaFoldDB" id="A0AAV7XDU9"/>
<reference evidence="2" key="1">
    <citation type="submission" date="2022-12" db="EMBL/GenBank/DDBJ databases">
        <title>Chromosome-level genome assembly of the bean flower thrips Megalurothrips usitatus.</title>
        <authorList>
            <person name="Ma L."/>
            <person name="Liu Q."/>
            <person name="Li H."/>
            <person name="Cai W."/>
        </authorList>
    </citation>
    <scope>NUCLEOTIDE SEQUENCE</scope>
    <source>
        <strain evidence="2">Cailab_2022a</strain>
    </source>
</reference>
<evidence type="ECO:0000313" key="3">
    <source>
        <dbReference type="Proteomes" id="UP001075354"/>
    </source>
</evidence>
<keyword evidence="3" id="KW-1185">Reference proteome</keyword>
<dbReference type="PANTHER" id="PTHR28366">
    <property type="entry name" value="CHROMOSOME 1 OPEN READING FRAME 131"/>
    <property type="match status" value="1"/>
</dbReference>
<name>A0AAV7XDU9_9NEOP</name>
<dbReference type="InterPro" id="IPR052852">
    <property type="entry name" value="SSU_Processome_Comp"/>
</dbReference>
<dbReference type="Pfam" id="PF15375">
    <property type="entry name" value="FSAF1"/>
    <property type="match status" value="1"/>
</dbReference>
<feature type="compositionally biased region" description="Basic residues" evidence="1">
    <location>
        <begin position="139"/>
        <end position="151"/>
    </location>
</feature>
<comment type="caution">
    <text evidence="2">The sequence shown here is derived from an EMBL/GenBank/DDBJ whole genome shotgun (WGS) entry which is preliminary data.</text>
</comment>
<feature type="compositionally biased region" description="Basic and acidic residues" evidence="1">
    <location>
        <begin position="48"/>
        <end position="59"/>
    </location>
</feature>